<protein>
    <submittedName>
        <fullName evidence="1">Uncharacterized protein</fullName>
    </submittedName>
</protein>
<dbReference type="Proteomes" id="UP001152795">
    <property type="component" value="Unassembled WGS sequence"/>
</dbReference>
<evidence type="ECO:0000313" key="2">
    <source>
        <dbReference type="Proteomes" id="UP001152795"/>
    </source>
</evidence>
<dbReference type="OrthoDB" id="10030431at2759"/>
<name>A0A7D9D7S2_PARCT</name>
<comment type="caution">
    <text evidence="1">The sequence shown here is derived from an EMBL/GenBank/DDBJ whole genome shotgun (WGS) entry which is preliminary data.</text>
</comment>
<sequence length="88" mass="9173">MGKVMVALAALLAVMLAESATSGGEGCSKNIIAYYKFDYSYRDVCNGYNAINDGIENDLVSSKGISGGGFAVQLLVYSAKLRVPGLNG</sequence>
<proteinExistence type="predicted"/>
<dbReference type="EMBL" id="CACRXK020000122">
    <property type="protein sequence ID" value="CAB3978542.1"/>
    <property type="molecule type" value="Genomic_DNA"/>
</dbReference>
<evidence type="ECO:0000313" key="1">
    <source>
        <dbReference type="EMBL" id="CAB3978542.1"/>
    </source>
</evidence>
<reference evidence="1" key="1">
    <citation type="submission" date="2020-04" db="EMBL/GenBank/DDBJ databases">
        <authorList>
            <person name="Alioto T."/>
            <person name="Alioto T."/>
            <person name="Gomez Garrido J."/>
        </authorList>
    </citation>
    <scope>NUCLEOTIDE SEQUENCE</scope>
    <source>
        <strain evidence="1">A484AB</strain>
    </source>
</reference>
<gene>
    <name evidence="1" type="ORF">PACLA_8A065386</name>
</gene>
<organism evidence="1 2">
    <name type="scientific">Paramuricea clavata</name>
    <name type="common">Red gorgonian</name>
    <name type="synonym">Violescent sea-whip</name>
    <dbReference type="NCBI Taxonomy" id="317549"/>
    <lineage>
        <taxon>Eukaryota</taxon>
        <taxon>Metazoa</taxon>
        <taxon>Cnidaria</taxon>
        <taxon>Anthozoa</taxon>
        <taxon>Octocorallia</taxon>
        <taxon>Malacalcyonacea</taxon>
        <taxon>Plexauridae</taxon>
        <taxon>Paramuricea</taxon>
    </lineage>
</organism>
<accession>A0A7D9D7S2</accession>
<keyword evidence="2" id="KW-1185">Reference proteome</keyword>
<dbReference type="AlphaFoldDB" id="A0A7D9D7S2"/>